<sequence>MQTTAKSELLAEASTVWKMLDEMAQNDPIGYKNFIERQLREGKKSLSPPSVMFVIRATLKASNSFSSTNLHIRCIIFILYCIIRNIFQSTKQALYVNYCEWNAIPEAKSEDSPISVKCGETFDLENGEFI</sequence>
<keyword evidence="2" id="KW-1185">Reference proteome</keyword>
<protein>
    <recommendedName>
        <fullName evidence="3">PIH1 N-terminal domain-containing protein</fullName>
    </recommendedName>
</protein>
<evidence type="ECO:0000313" key="2">
    <source>
        <dbReference type="Proteomes" id="UP000699462"/>
    </source>
</evidence>
<organism evidence="1 2">
    <name type="scientific">Paragonimus westermani</name>
    <dbReference type="NCBI Taxonomy" id="34504"/>
    <lineage>
        <taxon>Eukaryota</taxon>
        <taxon>Metazoa</taxon>
        <taxon>Spiralia</taxon>
        <taxon>Lophotrochozoa</taxon>
        <taxon>Platyhelminthes</taxon>
        <taxon>Trematoda</taxon>
        <taxon>Digenea</taxon>
        <taxon>Plagiorchiida</taxon>
        <taxon>Troglotremata</taxon>
        <taxon>Troglotrematidae</taxon>
        <taxon>Paragonimus</taxon>
    </lineage>
</organism>
<comment type="caution">
    <text evidence="1">The sequence shown here is derived from an EMBL/GenBank/DDBJ whole genome shotgun (WGS) entry which is preliminary data.</text>
</comment>
<proteinExistence type="predicted"/>
<gene>
    <name evidence="1" type="ORF">P879_07691</name>
</gene>
<evidence type="ECO:0008006" key="3">
    <source>
        <dbReference type="Google" id="ProtNLM"/>
    </source>
</evidence>
<dbReference type="OrthoDB" id="545063at2759"/>
<dbReference type="Proteomes" id="UP000699462">
    <property type="component" value="Unassembled WGS sequence"/>
</dbReference>
<name>A0A8T0DDY0_9TREM</name>
<accession>A0A8T0DDY0</accession>
<reference evidence="1 2" key="1">
    <citation type="submission" date="2019-07" db="EMBL/GenBank/DDBJ databases">
        <title>Annotation for the trematode Paragonimus westermani.</title>
        <authorList>
            <person name="Choi Y.-J."/>
        </authorList>
    </citation>
    <scope>NUCLEOTIDE SEQUENCE [LARGE SCALE GENOMIC DNA]</scope>
    <source>
        <strain evidence="1">180907_Pwestermani</strain>
    </source>
</reference>
<evidence type="ECO:0000313" key="1">
    <source>
        <dbReference type="EMBL" id="KAF8565124.1"/>
    </source>
</evidence>
<dbReference type="AlphaFoldDB" id="A0A8T0DDY0"/>
<dbReference type="EMBL" id="JTDF01007287">
    <property type="protein sequence ID" value="KAF8565124.1"/>
    <property type="molecule type" value="Genomic_DNA"/>
</dbReference>